<proteinExistence type="predicted"/>
<name>E0IGG4_9BACL</name>
<evidence type="ECO:0000313" key="2">
    <source>
        <dbReference type="EMBL" id="EFM08464.1"/>
    </source>
</evidence>
<dbReference type="InterPro" id="IPR054528">
    <property type="entry name" value="TcaA_5th"/>
</dbReference>
<feature type="domain" description="TcaA protein NTF2-like" evidence="1">
    <location>
        <begin position="91"/>
        <end position="194"/>
    </location>
</feature>
<dbReference type="AlphaFoldDB" id="E0IGG4"/>
<accession>E0IGG4</accession>
<dbReference type="EMBL" id="AEDD01000017">
    <property type="protein sequence ID" value="EFM08464.1"/>
    <property type="molecule type" value="Genomic_DNA"/>
</dbReference>
<dbReference type="RefSeq" id="WP_006040735.1">
    <property type="nucleotide sequence ID" value="NZ_AEDD01000017.1"/>
</dbReference>
<dbReference type="Proteomes" id="UP000005387">
    <property type="component" value="Unassembled WGS sequence"/>
</dbReference>
<dbReference type="STRING" id="717606.PaecuDRAFT_4757"/>
<keyword evidence="3" id="KW-1185">Reference proteome</keyword>
<evidence type="ECO:0000259" key="1">
    <source>
        <dbReference type="Pfam" id="PF22819"/>
    </source>
</evidence>
<sequence length="202" mass="23195">MLQQRILKKVPSGYTLKETGQYYRGNTEIGLLPLVKSPNSEKVVPNYNAPAATYLVNPGTGYVFNAAHQYTGSLYSQKMMLDKNLKVYLNGLMQRYYWRLEGAVNNNYLEGLTDILKPGSVIDKQQRQFAKSMYAAGTKEQFGRTYVIDHVDYVSEKVIKIFVAESTSVTKKDGKTRTVNERWSYQAEKETNVWRMTGMSRW</sequence>
<reference evidence="2 3" key="1">
    <citation type="submission" date="2010-07" db="EMBL/GenBank/DDBJ databases">
        <title>The draft genome of Paenibacillus curdlanolyticus YK9.</title>
        <authorList>
            <consortium name="US DOE Joint Genome Institute (JGI-PGF)"/>
            <person name="Lucas S."/>
            <person name="Copeland A."/>
            <person name="Lapidus A."/>
            <person name="Cheng J.-F."/>
            <person name="Bruce D."/>
            <person name="Goodwin L."/>
            <person name="Pitluck S."/>
            <person name="Land M.L."/>
            <person name="Hauser L."/>
            <person name="Chang Y.-J."/>
            <person name="Jeffries C."/>
            <person name="Anderson I.J."/>
            <person name="Johnson E."/>
            <person name="Loganathan U."/>
            <person name="Mulhopadhyay B."/>
            <person name="Kyrpides N."/>
            <person name="Woyke T.J."/>
        </authorList>
    </citation>
    <scope>NUCLEOTIDE SEQUENCE [LARGE SCALE GENOMIC DNA]</scope>
    <source>
        <strain evidence="2 3">YK9</strain>
    </source>
</reference>
<gene>
    <name evidence="2" type="ORF">PaecuDRAFT_4757</name>
</gene>
<protein>
    <recommendedName>
        <fullName evidence="1">TcaA protein NTF2-like domain-containing protein</fullName>
    </recommendedName>
</protein>
<organism evidence="2 3">
    <name type="scientific">Paenibacillus curdlanolyticus YK9</name>
    <dbReference type="NCBI Taxonomy" id="717606"/>
    <lineage>
        <taxon>Bacteria</taxon>
        <taxon>Bacillati</taxon>
        <taxon>Bacillota</taxon>
        <taxon>Bacilli</taxon>
        <taxon>Bacillales</taxon>
        <taxon>Paenibacillaceae</taxon>
        <taxon>Paenibacillus</taxon>
    </lineage>
</organism>
<evidence type="ECO:0000313" key="3">
    <source>
        <dbReference type="Proteomes" id="UP000005387"/>
    </source>
</evidence>
<dbReference type="Pfam" id="PF22819">
    <property type="entry name" value="TcaA_5th"/>
    <property type="match status" value="1"/>
</dbReference>